<gene>
    <name evidence="1" type="ORF">EO244_04055</name>
</gene>
<dbReference type="Proteomes" id="UP000289703">
    <property type="component" value="Unassembled WGS sequence"/>
</dbReference>
<reference evidence="1 2" key="1">
    <citation type="submission" date="2019-01" db="EMBL/GenBank/DDBJ databases">
        <title>Ancylomarina salipaludis sp. nov., isolated from a salt marsh.</title>
        <authorList>
            <person name="Yoon J.-H."/>
        </authorList>
    </citation>
    <scope>NUCLEOTIDE SEQUENCE [LARGE SCALE GENOMIC DNA]</scope>
    <source>
        <strain evidence="1 2">SHSM-M15</strain>
    </source>
</reference>
<organism evidence="1 2">
    <name type="scientific">Ancylomarina salipaludis</name>
    <dbReference type="NCBI Taxonomy" id="2501299"/>
    <lineage>
        <taxon>Bacteria</taxon>
        <taxon>Pseudomonadati</taxon>
        <taxon>Bacteroidota</taxon>
        <taxon>Bacteroidia</taxon>
        <taxon>Marinilabiliales</taxon>
        <taxon>Marinifilaceae</taxon>
        <taxon>Ancylomarina</taxon>
    </lineage>
</organism>
<proteinExistence type="predicted"/>
<dbReference type="RefSeq" id="WP_129253184.1">
    <property type="nucleotide sequence ID" value="NZ_SAXA01000002.1"/>
</dbReference>
<sequence>MFTDNLQRGRNQELQVFKHWSRKSYAAFASMNQEIKIACLSASYNLMTPSQEAGVLGFMYEPQKGGDKCDEDDPDGDALVLVQNMICNTESKSIGERKKYQRQSVPFFSSSVNPTTNLITNRKKN</sequence>
<dbReference type="AlphaFoldDB" id="A0A4Q1JPG9"/>
<evidence type="ECO:0000313" key="1">
    <source>
        <dbReference type="EMBL" id="RXQ96810.1"/>
    </source>
</evidence>
<protein>
    <submittedName>
        <fullName evidence="1">Uncharacterized protein</fullName>
    </submittedName>
</protein>
<evidence type="ECO:0000313" key="2">
    <source>
        <dbReference type="Proteomes" id="UP000289703"/>
    </source>
</evidence>
<dbReference type="OrthoDB" id="1120304at2"/>
<keyword evidence="2" id="KW-1185">Reference proteome</keyword>
<comment type="caution">
    <text evidence="1">The sequence shown here is derived from an EMBL/GenBank/DDBJ whole genome shotgun (WGS) entry which is preliminary data.</text>
</comment>
<dbReference type="EMBL" id="SAXA01000002">
    <property type="protein sequence ID" value="RXQ96810.1"/>
    <property type="molecule type" value="Genomic_DNA"/>
</dbReference>
<name>A0A4Q1JPG9_9BACT</name>
<accession>A0A4Q1JPG9</accession>